<dbReference type="Proteomes" id="UP000051870">
    <property type="component" value="Unassembled WGS sequence"/>
</dbReference>
<evidence type="ECO:0000313" key="2">
    <source>
        <dbReference type="Proteomes" id="UP000051870"/>
    </source>
</evidence>
<proteinExistence type="predicted"/>
<dbReference type="AlphaFoldDB" id="A0A0P1I6K0"/>
<dbReference type="GeneID" id="83880608"/>
<protein>
    <recommendedName>
        <fullName evidence="3">Lipoprotein</fullName>
    </recommendedName>
</protein>
<dbReference type="RefSeq" id="WP_145865281.1">
    <property type="nucleotide sequence ID" value="NZ_CANLZE010000001.1"/>
</dbReference>
<evidence type="ECO:0008006" key="3">
    <source>
        <dbReference type="Google" id="ProtNLM"/>
    </source>
</evidence>
<dbReference type="PROSITE" id="PS51257">
    <property type="entry name" value="PROKAR_LIPOPROTEIN"/>
    <property type="match status" value="1"/>
</dbReference>
<sequence>MRHGMIAGLAVFALVGCTEYSQMYKVGASTTQTNVDQAQCNTFAAQTVPPMIINDWIPIFDSRGRVVGHRVETYDANEGRRYSAVNSCMTERGYQRTTIPYCKPEDIKGKSFAPLSNSPAITPSICAVKQDGGGKILVDLTKPL</sequence>
<keyword evidence="2" id="KW-1185">Reference proteome</keyword>
<evidence type="ECO:0000313" key="1">
    <source>
        <dbReference type="EMBL" id="CUJ93094.1"/>
    </source>
</evidence>
<name>A0A0P1I6K0_9RHOB</name>
<dbReference type="EMBL" id="CYTW01000001">
    <property type="protein sequence ID" value="CUJ93094.1"/>
    <property type="molecule type" value="Genomic_DNA"/>
</dbReference>
<accession>A0A0P1I6K0</accession>
<gene>
    <name evidence="1" type="ORF">PH7735_01557</name>
</gene>
<reference evidence="2" key="1">
    <citation type="submission" date="2015-09" db="EMBL/GenBank/DDBJ databases">
        <authorList>
            <person name="Rodrigo-Torres Lidia"/>
            <person name="Arahal R.David."/>
        </authorList>
    </citation>
    <scope>NUCLEOTIDE SEQUENCE [LARGE SCALE GENOMIC DNA]</scope>
    <source>
        <strain evidence="2">CECT 7735</strain>
    </source>
</reference>
<organism evidence="1 2">
    <name type="scientific">Shimia thalassica</name>
    <dbReference type="NCBI Taxonomy" id="1715693"/>
    <lineage>
        <taxon>Bacteria</taxon>
        <taxon>Pseudomonadati</taxon>
        <taxon>Pseudomonadota</taxon>
        <taxon>Alphaproteobacteria</taxon>
        <taxon>Rhodobacterales</taxon>
        <taxon>Roseobacteraceae</taxon>
    </lineage>
</organism>
<dbReference type="STRING" id="1715693.PH7735_01557"/>